<keyword evidence="2" id="KW-1185">Reference proteome</keyword>
<gene>
    <name evidence="1" type="ORF">NBRC116591_27420</name>
</gene>
<evidence type="ECO:0000313" key="1">
    <source>
        <dbReference type="EMBL" id="GAA6168931.1"/>
    </source>
</evidence>
<organism evidence="1 2">
    <name type="scientific">Sessilibacter corallicola</name>
    <dbReference type="NCBI Taxonomy" id="2904075"/>
    <lineage>
        <taxon>Bacteria</taxon>
        <taxon>Pseudomonadati</taxon>
        <taxon>Pseudomonadota</taxon>
        <taxon>Gammaproteobacteria</taxon>
        <taxon>Cellvibrionales</taxon>
        <taxon>Cellvibrionaceae</taxon>
        <taxon>Sessilibacter</taxon>
    </lineage>
</organism>
<protein>
    <submittedName>
        <fullName evidence="1">Uncharacterized protein</fullName>
    </submittedName>
</protein>
<name>A0ABQ0ABC6_9GAMM</name>
<dbReference type="Proteomes" id="UP001465153">
    <property type="component" value="Unassembled WGS sequence"/>
</dbReference>
<dbReference type="RefSeq" id="WP_353303618.1">
    <property type="nucleotide sequence ID" value="NZ_BAABWN010000009.1"/>
</dbReference>
<accession>A0ABQ0ABC6</accession>
<reference evidence="1 2" key="1">
    <citation type="submission" date="2024-04" db="EMBL/GenBank/DDBJ databases">
        <title>Draft genome sequence of Sessilibacter corallicola NBRC 116591.</title>
        <authorList>
            <person name="Miyakawa T."/>
            <person name="Kusuya Y."/>
            <person name="Miura T."/>
        </authorList>
    </citation>
    <scope>NUCLEOTIDE SEQUENCE [LARGE SCALE GENOMIC DNA]</scope>
    <source>
        <strain evidence="1 2">KU-00831-HH</strain>
    </source>
</reference>
<dbReference type="EMBL" id="BAABWN010000009">
    <property type="protein sequence ID" value="GAA6168931.1"/>
    <property type="molecule type" value="Genomic_DNA"/>
</dbReference>
<evidence type="ECO:0000313" key="2">
    <source>
        <dbReference type="Proteomes" id="UP001465153"/>
    </source>
</evidence>
<comment type="caution">
    <text evidence="1">The sequence shown here is derived from an EMBL/GenBank/DDBJ whole genome shotgun (WGS) entry which is preliminary data.</text>
</comment>
<proteinExistence type="predicted"/>
<sequence>MLFLLLMSISSSAAFIANTSTKNMYVNSFVYFGIDNAPEDTCNYFGRHFRFDATTEAGKNMFSVLLAAEMADRKIAIWYTESSVAGTNETNGCHQGNMALVSQIGFIE</sequence>